<name>A0AAN6Z8V7_9PEZI</name>
<accession>A0AAN6Z8V7</accession>
<protein>
    <submittedName>
        <fullName evidence="1">Uncharacterized protein</fullName>
    </submittedName>
</protein>
<dbReference type="AlphaFoldDB" id="A0AAN6Z8V7"/>
<dbReference type="EMBL" id="MU853223">
    <property type="protein sequence ID" value="KAK4128918.1"/>
    <property type="molecule type" value="Genomic_DNA"/>
</dbReference>
<sequence length="87" mass="9202">MCRLGGLSRTHWASHPIATFLGSGRLRLAVAHSQGARSPLEVLKWPGNPSPLAVGVVSYSRVSPRIRSGCSPDTVAILSKTGSARPR</sequence>
<dbReference type="Proteomes" id="UP001302602">
    <property type="component" value="Unassembled WGS sequence"/>
</dbReference>
<gene>
    <name evidence="1" type="ORF">N657DRAFT_639436</name>
</gene>
<dbReference type="GeneID" id="87828541"/>
<organism evidence="1 2">
    <name type="scientific">Parathielavia appendiculata</name>
    <dbReference type="NCBI Taxonomy" id="2587402"/>
    <lineage>
        <taxon>Eukaryota</taxon>
        <taxon>Fungi</taxon>
        <taxon>Dikarya</taxon>
        <taxon>Ascomycota</taxon>
        <taxon>Pezizomycotina</taxon>
        <taxon>Sordariomycetes</taxon>
        <taxon>Sordariomycetidae</taxon>
        <taxon>Sordariales</taxon>
        <taxon>Chaetomiaceae</taxon>
        <taxon>Parathielavia</taxon>
    </lineage>
</organism>
<keyword evidence="2" id="KW-1185">Reference proteome</keyword>
<comment type="caution">
    <text evidence="1">The sequence shown here is derived from an EMBL/GenBank/DDBJ whole genome shotgun (WGS) entry which is preliminary data.</text>
</comment>
<dbReference type="RefSeq" id="XP_062652689.1">
    <property type="nucleotide sequence ID" value="XM_062791772.1"/>
</dbReference>
<evidence type="ECO:0000313" key="1">
    <source>
        <dbReference type="EMBL" id="KAK4128918.1"/>
    </source>
</evidence>
<proteinExistence type="predicted"/>
<evidence type="ECO:0000313" key="2">
    <source>
        <dbReference type="Proteomes" id="UP001302602"/>
    </source>
</evidence>
<reference evidence="1" key="1">
    <citation type="journal article" date="2023" name="Mol. Phylogenet. Evol.">
        <title>Genome-scale phylogeny and comparative genomics of the fungal order Sordariales.</title>
        <authorList>
            <person name="Hensen N."/>
            <person name="Bonometti L."/>
            <person name="Westerberg I."/>
            <person name="Brannstrom I.O."/>
            <person name="Guillou S."/>
            <person name="Cros-Aarteil S."/>
            <person name="Calhoun S."/>
            <person name="Haridas S."/>
            <person name="Kuo A."/>
            <person name="Mondo S."/>
            <person name="Pangilinan J."/>
            <person name="Riley R."/>
            <person name="LaButti K."/>
            <person name="Andreopoulos B."/>
            <person name="Lipzen A."/>
            <person name="Chen C."/>
            <person name="Yan M."/>
            <person name="Daum C."/>
            <person name="Ng V."/>
            <person name="Clum A."/>
            <person name="Steindorff A."/>
            <person name="Ohm R.A."/>
            <person name="Martin F."/>
            <person name="Silar P."/>
            <person name="Natvig D.O."/>
            <person name="Lalanne C."/>
            <person name="Gautier V."/>
            <person name="Ament-Velasquez S.L."/>
            <person name="Kruys A."/>
            <person name="Hutchinson M.I."/>
            <person name="Powell A.J."/>
            <person name="Barry K."/>
            <person name="Miller A.N."/>
            <person name="Grigoriev I.V."/>
            <person name="Debuchy R."/>
            <person name="Gladieux P."/>
            <person name="Hiltunen Thoren M."/>
            <person name="Johannesson H."/>
        </authorList>
    </citation>
    <scope>NUCLEOTIDE SEQUENCE</scope>
    <source>
        <strain evidence="1">CBS 731.68</strain>
    </source>
</reference>
<reference evidence="1" key="2">
    <citation type="submission" date="2023-05" db="EMBL/GenBank/DDBJ databases">
        <authorList>
            <consortium name="Lawrence Berkeley National Laboratory"/>
            <person name="Steindorff A."/>
            <person name="Hensen N."/>
            <person name="Bonometti L."/>
            <person name="Westerberg I."/>
            <person name="Brannstrom I.O."/>
            <person name="Guillou S."/>
            <person name="Cros-Aarteil S."/>
            <person name="Calhoun S."/>
            <person name="Haridas S."/>
            <person name="Kuo A."/>
            <person name="Mondo S."/>
            <person name="Pangilinan J."/>
            <person name="Riley R."/>
            <person name="Labutti K."/>
            <person name="Andreopoulos B."/>
            <person name="Lipzen A."/>
            <person name="Chen C."/>
            <person name="Yanf M."/>
            <person name="Daum C."/>
            <person name="Ng V."/>
            <person name="Clum A."/>
            <person name="Ohm R."/>
            <person name="Martin F."/>
            <person name="Silar P."/>
            <person name="Natvig D."/>
            <person name="Lalanne C."/>
            <person name="Gautier V."/>
            <person name="Ament-Velasquez S.L."/>
            <person name="Kruys A."/>
            <person name="Hutchinson M.I."/>
            <person name="Powell A.J."/>
            <person name="Barry K."/>
            <person name="Miller A.N."/>
            <person name="Grigoriev I.V."/>
            <person name="Debuchy R."/>
            <person name="Gladieux P."/>
            <person name="Thoren M.H."/>
            <person name="Johannesson H."/>
        </authorList>
    </citation>
    <scope>NUCLEOTIDE SEQUENCE</scope>
    <source>
        <strain evidence="1">CBS 731.68</strain>
    </source>
</reference>